<comment type="cofactor">
    <cofactor evidence="1">
        <name>FAD</name>
        <dbReference type="ChEBI" id="CHEBI:57692"/>
    </cofactor>
</comment>
<dbReference type="SUPFAM" id="SSF51905">
    <property type="entry name" value="FAD/NAD(P)-binding domain"/>
    <property type="match status" value="1"/>
</dbReference>
<sequence length="420" mass="46083">MKVVIVGNGIAGNQVAFSIRQRCKDTEICIVSAEAVPEYDPCSLPYFLGGECEERAVYRKQTEDYHQHRIDLVYNSKVVSISPQEKTITTENGKSISYDKLVLAHGGDLFIPPIEGIRNNGVFSCKQLNETLKLRSHTGTRAVVIGSGAIGIEAAEALKKRGYTVTIIELLGWILPALFDEVTAKRLETAMAGYGIDVFTEEKVLRIQGDDRVTGVVTDKREIPCDTVVIATGVVPGVALAKTAGIATGRGIQVDRTMRTSVDDIYACGDCIETIDACTGEIAMFQLKHNAIEQGQIVARNIMGETVKYLGAYAFARAHFFDTHAVTFGKTMRATDCVLGDKELIEKENGSDYLRVVLLDGKVVGGQAIGRYANDIGYFIAAMWRKDDMNRLRSKVRQLPADGAVHTWNQLHMEQVLQTA</sequence>
<dbReference type="KEGG" id="dov:DSCO28_64860"/>
<dbReference type="InterPro" id="IPR023753">
    <property type="entry name" value="FAD/NAD-binding_dom"/>
</dbReference>
<name>A0A5K8A0R3_9BACT</name>
<dbReference type="GO" id="GO:0016491">
    <property type="term" value="F:oxidoreductase activity"/>
    <property type="evidence" value="ECO:0007669"/>
    <property type="project" value="InterPro"/>
</dbReference>
<dbReference type="PANTHER" id="PTHR43429:SF3">
    <property type="entry name" value="NITRITE REDUCTASE [NAD(P)H]"/>
    <property type="match status" value="1"/>
</dbReference>
<protein>
    <submittedName>
        <fullName evidence="6">NADH oxidase</fullName>
    </submittedName>
</protein>
<evidence type="ECO:0000256" key="3">
    <source>
        <dbReference type="ARBA" id="ARBA00022630"/>
    </source>
</evidence>
<keyword evidence="4" id="KW-0274">FAD</keyword>
<evidence type="ECO:0000256" key="4">
    <source>
        <dbReference type="ARBA" id="ARBA00022827"/>
    </source>
</evidence>
<evidence type="ECO:0000259" key="5">
    <source>
        <dbReference type="Pfam" id="PF07992"/>
    </source>
</evidence>
<reference evidence="6 7" key="1">
    <citation type="submission" date="2019-11" db="EMBL/GenBank/DDBJ databases">
        <title>Comparative genomics of hydrocarbon-degrading Desulfosarcina strains.</title>
        <authorList>
            <person name="Watanabe M."/>
            <person name="Kojima H."/>
            <person name="Fukui M."/>
        </authorList>
    </citation>
    <scope>NUCLEOTIDE SEQUENCE [LARGE SCALE GENOMIC DNA]</scope>
    <source>
        <strain evidence="6 7">28bB2T</strain>
    </source>
</reference>
<dbReference type="Gene3D" id="3.50.50.60">
    <property type="entry name" value="FAD/NAD(P)-binding domain"/>
    <property type="match status" value="2"/>
</dbReference>
<dbReference type="Pfam" id="PF07992">
    <property type="entry name" value="Pyr_redox_2"/>
    <property type="match status" value="1"/>
</dbReference>
<dbReference type="Proteomes" id="UP000425960">
    <property type="component" value="Chromosome"/>
</dbReference>
<dbReference type="InterPro" id="IPR050260">
    <property type="entry name" value="FAD-bd_OxRdtase"/>
</dbReference>
<evidence type="ECO:0000313" key="6">
    <source>
        <dbReference type="EMBL" id="BBO85920.1"/>
    </source>
</evidence>
<gene>
    <name evidence="6" type="ORF">DSCO28_64860</name>
</gene>
<dbReference type="RefSeq" id="WP_155325382.1">
    <property type="nucleotide sequence ID" value="NZ_AP021876.1"/>
</dbReference>
<dbReference type="PANTHER" id="PTHR43429">
    <property type="entry name" value="PYRIDINE NUCLEOTIDE-DISULFIDE OXIDOREDUCTASE DOMAIN-CONTAINING"/>
    <property type="match status" value="1"/>
</dbReference>
<evidence type="ECO:0000256" key="2">
    <source>
        <dbReference type="ARBA" id="ARBA00006442"/>
    </source>
</evidence>
<accession>A0A5K8A0R3</accession>
<dbReference type="AlphaFoldDB" id="A0A5K8A0R3"/>
<proteinExistence type="inferred from homology"/>
<feature type="domain" description="FAD/NAD(P)-binding" evidence="5">
    <location>
        <begin position="1"/>
        <end position="295"/>
    </location>
</feature>
<dbReference type="EMBL" id="AP021876">
    <property type="protein sequence ID" value="BBO85920.1"/>
    <property type="molecule type" value="Genomic_DNA"/>
</dbReference>
<dbReference type="InterPro" id="IPR036188">
    <property type="entry name" value="FAD/NAD-bd_sf"/>
</dbReference>
<evidence type="ECO:0000256" key="1">
    <source>
        <dbReference type="ARBA" id="ARBA00001974"/>
    </source>
</evidence>
<organism evidence="6 7">
    <name type="scientific">Desulfosarcina ovata subsp. sediminis</name>
    <dbReference type="NCBI Taxonomy" id="885957"/>
    <lineage>
        <taxon>Bacteria</taxon>
        <taxon>Pseudomonadati</taxon>
        <taxon>Thermodesulfobacteriota</taxon>
        <taxon>Desulfobacteria</taxon>
        <taxon>Desulfobacterales</taxon>
        <taxon>Desulfosarcinaceae</taxon>
        <taxon>Desulfosarcina</taxon>
    </lineage>
</organism>
<comment type="similarity">
    <text evidence="2">Belongs to the FAD-dependent oxidoreductase family.</text>
</comment>
<dbReference type="PRINTS" id="PR00368">
    <property type="entry name" value="FADPNR"/>
</dbReference>
<evidence type="ECO:0000313" key="7">
    <source>
        <dbReference type="Proteomes" id="UP000425960"/>
    </source>
</evidence>
<keyword evidence="3" id="KW-0285">Flavoprotein</keyword>
<dbReference type="PRINTS" id="PR00411">
    <property type="entry name" value="PNDRDTASEI"/>
</dbReference>